<dbReference type="Pfam" id="PF03184">
    <property type="entry name" value="DDE_1"/>
    <property type="match status" value="1"/>
</dbReference>
<dbReference type="PROSITE" id="PS50158">
    <property type="entry name" value="ZF_CCHC"/>
    <property type="match status" value="1"/>
</dbReference>
<accession>A0A1B8A4G9</accession>
<feature type="region of interest" description="Disordered" evidence="12">
    <location>
        <begin position="3071"/>
        <end position="3145"/>
    </location>
</feature>
<dbReference type="InterPro" id="IPR001878">
    <property type="entry name" value="Znf_CCHC"/>
</dbReference>
<feature type="region of interest" description="Disordered" evidence="12">
    <location>
        <begin position="2210"/>
        <end position="2234"/>
    </location>
</feature>
<feature type="compositionally biased region" description="Basic and acidic residues" evidence="12">
    <location>
        <begin position="2210"/>
        <end position="2225"/>
    </location>
</feature>
<dbReference type="GO" id="GO:0008270">
    <property type="term" value="F:zinc ion binding"/>
    <property type="evidence" value="ECO:0007669"/>
    <property type="project" value="UniProtKB-KW"/>
</dbReference>
<feature type="domain" description="Helicase C-terminal" evidence="16">
    <location>
        <begin position="2087"/>
        <end position="2247"/>
    </location>
</feature>
<dbReference type="InterPro" id="IPR001584">
    <property type="entry name" value="Integrase_cat-core"/>
</dbReference>
<evidence type="ECO:0000259" key="15">
    <source>
        <dbReference type="PROSITE" id="PS51192"/>
    </source>
</evidence>
<dbReference type="InterPro" id="IPR013103">
    <property type="entry name" value="RVT_2"/>
</dbReference>
<dbReference type="SUPFAM" id="SSF53098">
    <property type="entry name" value="Ribonuclease H-like"/>
    <property type="match status" value="1"/>
</dbReference>
<comment type="similarity">
    <text evidence="2">Belongs to the helicase family. RecQ subfamily.</text>
</comment>
<evidence type="ECO:0000256" key="2">
    <source>
        <dbReference type="ARBA" id="ARBA00005446"/>
    </source>
</evidence>
<dbReference type="PROSITE" id="PS50994">
    <property type="entry name" value="INTEGRASE"/>
    <property type="match status" value="1"/>
</dbReference>
<feature type="compositionally biased region" description="Polar residues" evidence="12">
    <location>
        <begin position="2503"/>
        <end position="2514"/>
    </location>
</feature>
<keyword evidence="4" id="KW-0645">Protease</keyword>
<feature type="compositionally biased region" description="Polar residues" evidence="12">
    <location>
        <begin position="3121"/>
        <end position="3131"/>
    </location>
</feature>
<evidence type="ECO:0000256" key="8">
    <source>
        <dbReference type="ARBA" id="ARBA00034617"/>
    </source>
</evidence>
<dbReference type="GO" id="GO:0005739">
    <property type="term" value="C:mitochondrion"/>
    <property type="evidence" value="ECO:0007669"/>
    <property type="project" value="UniProtKB-SubCell"/>
</dbReference>
<dbReference type="STRING" id="36050.A0A1B8A4G9"/>
<dbReference type="PROSITE" id="PS51194">
    <property type="entry name" value="HELICASE_CTER"/>
    <property type="match status" value="2"/>
</dbReference>
<evidence type="ECO:0000256" key="12">
    <source>
        <dbReference type="SAM" id="MobiDB-lite"/>
    </source>
</evidence>
<keyword evidence="6" id="KW-0694">RNA-binding</keyword>
<dbReference type="Pfam" id="PF22936">
    <property type="entry name" value="Pol_BBD"/>
    <property type="match status" value="1"/>
</dbReference>
<feature type="domain" description="CCHC-type" evidence="13">
    <location>
        <begin position="2528"/>
        <end position="2541"/>
    </location>
</feature>
<dbReference type="GO" id="GO:0005524">
    <property type="term" value="F:ATP binding"/>
    <property type="evidence" value="ECO:0007669"/>
    <property type="project" value="UniProtKB-KW"/>
</dbReference>
<dbReference type="SMART" id="SM00487">
    <property type="entry name" value="DEXDc"/>
    <property type="match status" value="1"/>
</dbReference>
<protein>
    <recommendedName>
        <fullName evidence="9">DNA 3'-5' helicase</fullName>
        <ecNumber evidence="9">5.6.2.4</ecNumber>
    </recommendedName>
</protein>
<dbReference type="PANTHER" id="PTHR13710:SF154">
    <property type="entry name" value="RECQ HELICASE, PUTATIVE (AFU_ORTHOLOGUE AFUA_6G14720)-RELATED"/>
    <property type="match status" value="1"/>
</dbReference>
<dbReference type="GO" id="GO:0005634">
    <property type="term" value="C:nucleus"/>
    <property type="evidence" value="ECO:0007669"/>
    <property type="project" value="UniProtKB-ARBA"/>
</dbReference>
<feature type="compositionally biased region" description="Basic and acidic residues" evidence="12">
    <location>
        <begin position="1207"/>
        <end position="1218"/>
    </location>
</feature>
<dbReference type="EMBL" id="LYXU01000161">
    <property type="protein sequence ID" value="OBS15369.1"/>
    <property type="molecule type" value="Genomic_DNA"/>
</dbReference>
<dbReference type="InterPro" id="IPR036397">
    <property type="entry name" value="RNaseH_sf"/>
</dbReference>
<proteinExistence type="inferred from homology"/>
<dbReference type="InterPro" id="IPR057670">
    <property type="entry name" value="SH3_retrovirus"/>
</dbReference>
<dbReference type="GO" id="GO:0005694">
    <property type="term" value="C:chromosome"/>
    <property type="evidence" value="ECO:0007669"/>
    <property type="project" value="TreeGrafter"/>
</dbReference>
<dbReference type="GO" id="GO:0003723">
    <property type="term" value="F:RNA binding"/>
    <property type="evidence" value="ECO:0007669"/>
    <property type="project" value="UniProtKB-KW"/>
</dbReference>
<evidence type="ECO:0000256" key="4">
    <source>
        <dbReference type="ARBA" id="ARBA00022750"/>
    </source>
</evidence>
<dbReference type="InterPro" id="IPR054722">
    <property type="entry name" value="PolX-like_BBD"/>
</dbReference>
<evidence type="ECO:0000256" key="5">
    <source>
        <dbReference type="ARBA" id="ARBA00022840"/>
    </source>
</evidence>
<feature type="domain" description="Helicase C-terminal" evidence="16">
    <location>
        <begin position="1490"/>
        <end position="1635"/>
    </location>
</feature>
<comment type="caution">
    <text evidence="17">The sequence shown here is derived from an EMBL/GenBank/DDBJ whole genome shotgun (WGS) entry which is preliminary data.</text>
</comment>
<evidence type="ECO:0000259" key="14">
    <source>
        <dbReference type="PROSITE" id="PS50994"/>
    </source>
</evidence>
<dbReference type="InterPro" id="IPR004875">
    <property type="entry name" value="DDE_SF_endonuclease_dom"/>
</dbReference>
<dbReference type="PANTHER" id="PTHR13710">
    <property type="entry name" value="DNA HELICASE RECQ FAMILY MEMBER"/>
    <property type="match status" value="1"/>
</dbReference>
<dbReference type="InterPro" id="IPR011545">
    <property type="entry name" value="DEAD/DEAH_box_helicase_dom"/>
</dbReference>
<evidence type="ECO:0000256" key="9">
    <source>
        <dbReference type="ARBA" id="ARBA00034808"/>
    </source>
</evidence>
<feature type="coiled-coil region" evidence="11">
    <location>
        <begin position="307"/>
        <end position="334"/>
    </location>
</feature>
<dbReference type="InterPro" id="IPR014001">
    <property type="entry name" value="Helicase_ATP-bd"/>
</dbReference>
<feature type="domain" description="Integrase catalytic" evidence="14">
    <location>
        <begin position="2812"/>
        <end position="2986"/>
    </location>
</feature>
<evidence type="ECO:0000259" key="13">
    <source>
        <dbReference type="PROSITE" id="PS50158"/>
    </source>
</evidence>
<feature type="compositionally biased region" description="Basic residues" evidence="12">
    <location>
        <begin position="2479"/>
        <end position="2489"/>
    </location>
</feature>
<gene>
    <name evidence="17" type="ORF">FPOA_13810</name>
</gene>
<feature type="region of interest" description="Disordered" evidence="12">
    <location>
        <begin position="1447"/>
        <end position="1484"/>
    </location>
</feature>
<dbReference type="PROSITE" id="PS51192">
    <property type="entry name" value="HELICASE_ATP_BIND_1"/>
    <property type="match status" value="1"/>
</dbReference>
<dbReference type="InterPro" id="IPR043502">
    <property type="entry name" value="DNA/RNA_pol_sf"/>
</dbReference>
<dbReference type="Pfam" id="PF00271">
    <property type="entry name" value="Helicase_C"/>
    <property type="match status" value="2"/>
</dbReference>
<keyword evidence="10" id="KW-0862">Zinc</keyword>
<dbReference type="GO" id="GO:0043138">
    <property type="term" value="F:3'-5' DNA helicase activity"/>
    <property type="evidence" value="ECO:0007669"/>
    <property type="project" value="UniProtKB-EC"/>
</dbReference>
<evidence type="ECO:0000259" key="16">
    <source>
        <dbReference type="PROSITE" id="PS51194"/>
    </source>
</evidence>
<dbReference type="CDD" id="cd09272">
    <property type="entry name" value="RNase_HI_RT_Ty1"/>
    <property type="match status" value="1"/>
</dbReference>
<evidence type="ECO:0000313" key="18">
    <source>
        <dbReference type="Proteomes" id="UP000091967"/>
    </source>
</evidence>
<feature type="domain" description="Helicase ATP-binding" evidence="15">
    <location>
        <begin position="1858"/>
        <end position="2018"/>
    </location>
</feature>
<feature type="compositionally biased region" description="Polar residues" evidence="12">
    <location>
        <begin position="3400"/>
        <end position="3409"/>
    </location>
</feature>
<dbReference type="InterPro" id="IPR027417">
    <property type="entry name" value="P-loop_NTPase"/>
</dbReference>
<feature type="compositionally biased region" description="Polar residues" evidence="12">
    <location>
        <begin position="3090"/>
        <end position="3102"/>
    </location>
</feature>
<keyword evidence="11" id="KW-0175">Coiled coil</keyword>
<evidence type="ECO:0000256" key="10">
    <source>
        <dbReference type="PROSITE-ProRule" id="PRU00047"/>
    </source>
</evidence>
<keyword evidence="4" id="KW-0378">Hydrolase</keyword>
<dbReference type="GO" id="GO:0015074">
    <property type="term" value="P:DNA integration"/>
    <property type="evidence" value="ECO:0007669"/>
    <property type="project" value="InterPro"/>
</dbReference>
<dbReference type="SUPFAM" id="SSF52540">
    <property type="entry name" value="P-loop containing nucleoside triphosphate hydrolases"/>
    <property type="match status" value="2"/>
</dbReference>
<comment type="catalytic activity">
    <reaction evidence="8">
        <text>Couples ATP hydrolysis with the unwinding of duplex DNA by translocating in the 3'-5' direction.</text>
        <dbReference type="EC" id="5.6.2.4"/>
    </reaction>
</comment>
<keyword evidence="10" id="KW-0479">Metal-binding</keyword>
<dbReference type="SMART" id="SM00490">
    <property type="entry name" value="HELICc"/>
    <property type="match status" value="2"/>
</dbReference>
<dbReference type="Pfam" id="PF00270">
    <property type="entry name" value="DEAD"/>
    <property type="match status" value="1"/>
</dbReference>
<comment type="subcellular location">
    <subcellularLocation>
        <location evidence="1">Mitochondrion</location>
    </subcellularLocation>
</comment>
<evidence type="ECO:0000256" key="6">
    <source>
        <dbReference type="ARBA" id="ARBA00022884"/>
    </source>
</evidence>
<dbReference type="GO" id="GO:0000724">
    <property type="term" value="P:double-strand break repair via homologous recombination"/>
    <property type="evidence" value="ECO:0007669"/>
    <property type="project" value="TreeGrafter"/>
</dbReference>
<dbReference type="Pfam" id="PF25597">
    <property type="entry name" value="SH3_retrovirus"/>
    <property type="match status" value="1"/>
</dbReference>
<dbReference type="GO" id="GO:0009378">
    <property type="term" value="F:four-way junction helicase activity"/>
    <property type="evidence" value="ECO:0007669"/>
    <property type="project" value="TreeGrafter"/>
</dbReference>
<dbReference type="Pfam" id="PF07727">
    <property type="entry name" value="RVT_2"/>
    <property type="match status" value="1"/>
</dbReference>
<feature type="region of interest" description="Disordered" evidence="12">
    <location>
        <begin position="251"/>
        <end position="282"/>
    </location>
</feature>
<evidence type="ECO:0000256" key="3">
    <source>
        <dbReference type="ARBA" id="ARBA00022741"/>
    </source>
</evidence>
<feature type="region of interest" description="Disordered" evidence="12">
    <location>
        <begin position="3398"/>
        <end position="3427"/>
    </location>
</feature>
<feature type="region of interest" description="Disordered" evidence="12">
    <location>
        <begin position="2460"/>
        <end position="2514"/>
    </location>
</feature>
<keyword evidence="4" id="KW-0064">Aspartyl protease</keyword>
<name>A0A1B8A4G9_FUSPO</name>
<dbReference type="Gene3D" id="3.30.420.10">
    <property type="entry name" value="Ribonuclease H-like superfamily/Ribonuclease H"/>
    <property type="match status" value="1"/>
</dbReference>
<dbReference type="InterPro" id="IPR001650">
    <property type="entry name" value="Helicase_C-like"/>
</dbReference>
<keyword evidence="10" id="KW-0863">Zinc-finger</keyword>
<dbReference type="GO" id="GO:0004190">
    <property type="term" value="F:aspartic-type endopeptidase activity"/>
    <property type="evidence" value="ECO:0007669"/>
    <property type="project" value="UniProtKB-KW"/>
</dbReference>
<keyword evidence="3" id="KW-0547">Nucleotide-binding</keyword>
<dbReference type="InterPro" id="IPR012337">
    <property type="entry name" value="RNaseH-like_sf"/>
</dbReference>
<feature type="region of interest" description="Disordered" evidence="12">
    <location>
        <begin position="1207"/>
        <end position="1250"/>
    </location>
</feature>
<evidence type="ECO:0000256" key="11">
    <source>
        <dbReference type="SAM" id="Coils"/>
    </source>
</evidence>
<keyword evidence="5" id="KW-0067">ATP-binding</keyword>
<reference evidence="17 18" key="1">
    <citation type="submission" date="2016-06" db="EMBL/GenBank/DDBJ databases">
        <title>Living apart together: crosstalk between the core and supernumerary genomes in a fungal plant pathogen.</title>
        <authorList>
            <person name="Vanheule A."/>
            <person name="Audenaert K."/>
            <person name="Warris S."/>
            <person name="Van De Geest H."/>
            <person name="Schijlen E."/>
            <person name="Hofte M."/>
            <person name="De Saeger S."/>
            <person name="Haesaert G."/>
            <person name="Waalwijk C."/>
            <person name="Van Der Lee T."/>
        </authorList>
    </citation>
    <scope>NUCLEOTIDE SEQUENCE [LARGE SCALE GENOMIC DNA]</scope>
    <source>
        <strain evidence="17 18">2516</strain>
    </source>
</reference>
<dbReference type="EC" id="5.6.2.4" evidence="9"/>
<keyword evidence="18" id="KW-1185">Reference proteome</keyword>
<evidence type="ECO:0000256" key="7">
    <source>
        <dbReference type="ARBA" id="ARBA00023128"/>
    </source>
</evidence>
<dbReference type="SUPFAM" id="SSF56672">
    <property type="entry name" value="DNA/RNA polymerases"/>
    <property type="match status" value="1"/>
</dbReference>
<dbReference type="Proteomes" id="UP000091967">
    <property type="component" value="Unassembled WGS sequence"/>
</dbReference>
<sequence length="3668" mass="417510">MGLLRQQGEHPNLGRNWVIKFINRRADLKTKMGRRQEAKRFNSFTPKAVHWYFDIRDGQYGWIKPENTVNVDEGGSGLDSLVVGSADPKRKAFLKGPQTRNWTSFIEAVTADGRALVPGIIFKGKELQKQWFLEEFKQIADWYYITSPNGWTDDHIGIEWLERVYLPQTTPADESDARLIILDGHGSHATAAYRRELERFASLTDSAPMDKVNFIRAYAKARRVGMTKKNILSGWRVTGNWPISHAKALRHPEIQQDGPNGSPRVTPEPRPYLGSDNTPQTSRQIRDLGLNKTPKTRRRYNVIAKGFEAQQQTVAAHTQRIASLEEELARLKRGKKRKAVPNRNRRFMTLGDTLAVGEAIPEGETQKESIVVESVCSDERESESEASSVIEIELIVTLDSDRPAKRVDHGHGVTPATSDDHMMQDEDVAYNPSNKKRNIEEMSGQAEPASDRPAKRMYHGYNAMQAISDDHMMRDEAQPIQELDEETSGYAERVRNYQFRLTSKIDEKLYNEFKEAFETGGMTLAKVIHDSPQHVRLWALNMLDTEFRRTIIDIMSDMETNRGHFDPVGALPNIVTDSLLHEFGMTKTSCVAQLVPWRTGVQSQRFFSNGPASSWFEVGFGAPATQTADEAAMMERTVRAMEQKQEQFEREDRECIKAADAKTDANAWLERVGWADHLQGLDPEAMRQLTDPVGEEEHVLQLIQDSIMRVMLQARITATPSTVGSQALFEVQRKEVDKKPRRPFDNRVEEDTWARYTAVWVKLICYVYRAETMEDNERPGFRLTKRQGDTMDELTELIEEYVEDPEANPLDEERVDELTPQVVMALLDHRLTAGEYRSGIISGLAVLGIRKDGGWMDVMDYTPMYSAVIKVARAMVVYQSYRERKEEVARLQQEKGLGEEEAEEEATSMFRIVREKVQRFMTVTSKETYAEPTPMDWIYEARTYGMCIRFNTPAGGTVDWDGDHITYRKTRFRMAALTEMLHALTREAREHLATLTMVEDVDQLPRIPWKEVEDDHSEDRMGYSFLTDERNREWVKRGKNWVMNQITDTQPDGQGQARRKVWIDNGRRDGKPFQARAVQSYGQTFNGFMERMFMLMYMMSQPARIPEMSGIRHQNTMNGGVRNILAHNGMMCVVTLYHKGFRLTGQAKVIHRYLPHAVGELLVWYLWLVLPFWQQVQGIVKDAGIRSPLMWPDEVVRKAEGSIVEEREARRAALERHSQNGGGMHEEDDDNSGGSTENPHDPDNPANADDIGFQSWVQERKWTSDRVRRIIQRHSRRLLGVTLGISSWRQIAIAIARRYLNGACKESTLDGEDEDDDLDDNPVDLQAGHGTHVAGMVYARELQQGLFSTASMRDKFRAVSRQWHRLFEFQDSEESGASAATRRKRAPYDTEREYNRMQRFRRLQQVDIAGQLRQMMGPSAAFRGQQETVIRAIIRGESPIIQIAGTGEGKIEAQATPPQPKRRQQQGGGGYKNQEVGPEEDAEDRQVVKTVRDWLYQHSNGRVIVYASTIERVERLGERLECDVYHSKVDTAVGKEQRLRMWIEGGHLIVATNALGLGIDVPDVRLVIHAGMPSRLRDYVQESGRAGRDGEPSEAIVVVCRPKGREREDKADKKKVERARATISSSWPPKEAAVERFISGKWCRRVVLDQMMDGRLDRAGCDDKVEEICDICRRQRDQLMFEADISWVENEDTGSGKGMEMADQYGGQVTEGEIQARFEQAGRSIRYEQFKARQDEIRIHQEVETFEQELGHMVGRCIGCFMATGVIEEDQLHRRDECPLWDKRWWDDMARAEEKWQKSMFTKGVMADHSGCFWCGMPQAICTHWEPLDNDQGRFKLKKDGMMGESAEFRGLQEAVIRTVVRGDGPIVQITPTGGGKSLTFMLPAFCTPDGMTIVVTPLVALENDMEERCRKMGIDGYVWKSRGVQRGASLVFVTPESAVTKGFRSFVERMHGQEKLDRVMVDECHTALEWTKTFRPRIGQLGSALQEFGLQVICLTATLKRTEERLLYAQLGFEAERVRLFRERTTRRNIEYRVEIIEDREGEGVGRRSGGQRSAQEGARRWKQNGSAAKNNKGEEEDEVIERVCEVVKTWTEVNHNEGKVVIYGGTIERVKKIAASLDCVGYWNKAGSAEDKARWMEEWRTSVGGKSGWIVATNALGLGVDVPDVRLVVHAGMPRRLRDFVQESGRGGRDGKRSESVVVVQSSWMKEQQEIRTKRREERDRGGDNGVSEEGAVSKQAYEWEEDVVEFVEGKECRREVLDREMDGFMGRVGCEVGEEERCDVCRERALRMEAQVSRRAQKAILRINGLEDAVFGDYPPEEQQTMDQKIRAAKAAVSIRGNCTGEALSQLVGIENPQEMFNLLQAYCIGTGPVLLHTTLYQFIRIKSSSYETIPQFNVDFERLVKLLLEQKEPISDTLKKVVYLTACENEYPDWTARQRALLRSEHPPTLRSMQQDLIDENRSSDDDDSHGTASTYWAHGKKTGRKGLTTRKQEASGRRRGSSKNQRAANKFNQETNHRVGKHKDYTCTNCKKRGHHENDCWFAHKGKRPDWAVRLAKELMEHDRQRDNSKNLHIKESNHMTVERSFLILEDSVSDEPPMDNTETCKVSLDSISSTAEWLFDTGSSVHICNDQRLFTVLQPATRTVLVTGGGKVYPSGRGTVKICFINKWGDQVTVNLKDTLFIPEFPVNVMSGLRLYKNGGWIDGNDIYDPTGDVFGLLRIGRDGLYVNTEVRETAVSNQAVSELQPEPCNHHIVSSKQCLDVDLWHRRLGHVNVYQVSQTAKMTRGMFCDSHHNHEPFNYCLACDIAKALRWTPRNKRKRASKAGFIHVDTFKVNPPGIRGERWGMIATDDKHRMRWAYTFTRKGMASELLGQLISKIRTQYGIRVYAIQMDGGSELYGASLKNLEYTHGVKIIKTTPYTPEFNGVAERSNRIIFDKVRATMESERIPIELWPLVLEDMVRKTNVTATRAIDGLTPMESFLNEAFPGQDNKPDLSGERICGSQVTIHIPKERRLRSHKFGPRGEAGIYLCMEGSQIYTCWVPSRRKGHQIVRSANVKFYEKVGEKELLTETEHDVEPEIRKNGAPISSRPQSVTEQTETPSPRRSEVNNLQHAEVHNPQHGQTTTSMTSAKLPDPRKEVRKGSIGSEQYTVSCAVSSRKELGACWTATKLTIGHLQSSGYSRSRKKEDGNLDKFKARLVVRGFEQQFGFDYNQTFASVAKSATWRILLTVAACLDWEIEQMDVSTAFLEGDLDEEVFIEMPEGLVEYFDQHPEDRPPGFSTEKICKLIKSLYGLKQAPRQWQKKLKETLESLDFRQATSDTAVYHNPTTGVIIITYVDDFLIMGSNKEAIQGYKARLGEIFTMTDLGPASHFLGDAYFTRILKKFGLEDCRPVKTPMERNSLSTLQPRDNGDSASPEEREDYSSKTGSLMYGMTQTRPDLAFLLSVLSRYMSNPSPAHSRLIKRSLRYLQQTRDHGLVLGGVKKDPESAWSITAWADSDWKGDTVTGRSTFGWLVQLEGSTVSWRAKRHETVALSTTEAEYTALSQCARELAWVRNLFSELLLPLHMPILLNGDNQGSLKLCRNPELHQRTKHIPLTEHHIREEVEAGNIDVQYVSTHEQVADGLTKPLNAVSHGHFLEAIRVSACPIEEAGRIIWSTEVHDDSVP</sequence>
<dbReference type="Gene3D" id="3.40.50.300">
    <property type="entry name" value="P-loop containing nucleotide triphosphate hydrolases"/>
    <property type="match status" value="3"/>
</dbReference>
<feature type="region of interest" description="Disordered" evidence="12">
    <location>
        <begin position="2044"/>
        <end position="2076"/>
    </location>
</feature>
<organism evidence="17 18">
    <name type="scientific">Fusarium poae</name>
    <dbReference type="NCBI Taxonomy" id="36050"/>
    <lineage>
        <taxon>Eukaryota</taxon>
        <taxon>Fungi</taxon>
        <taxon>Dikarya</taxon>
        <taxon>Ascomycota</taxon>
        <taxon>Pezizomycotina</taxon>
        <taxon>Sordariomycetes</taxon>
        <taxon>Hypocreomycetidae</taxon>
        <taxon>Hypocreales</taxon>
        <taxon>Nectriaceae</taxon>
        <taxon>Fusarium</taxon>
    </lineage>
</organism>
<evidence type="ECO:0000313" key="17">
    <source>
        <dbReference type="EMBL" id="OBS15369.1"/>
    </source>
</evidence>
<keyword evidence="7" id="KW-0496">Mitochondrion</keyword>
<feature type="compositionally biased region" description="Basic and acidic residues" evidence="12">
    <location>
        <begin position="3071"/>
        <end position="3083"/>
    </location>
</feature>
<evidence type="ECO:0000256" key="1">
    <source>
        <dbReference type="ARBA" id="ARBA00004173"/>
    </source>
</evidence>